<evidence type="ECO:0000313" key="3">
    <source>
        <dbReference type="EMBL" id="SAK82691.1"/>
    </source>
</evidence>
<keyword evidence="4" id="KW-1185">Reference proteome</keyword>
<protein>
    <submittedName>
        <fullName evidence="3">3-ketoacyl-ACP reductase</fullName>
    </submittedName>
</protein>
<organism evidence="3 4">
    <name type="scientific">Caballeronia hypogeia</name>
    <dbReference type="NCBI Taxonomy" id="1777140"/>
    <lineage>
        <taxon>Bacteria</taxon>
        <taxon>Pseudomonadati</taxon>
        <taxon>Pseudomonadota</taxon>
        <taxon>Betaproteobacteria</taxon>
        <taxon>Burkholderiales</taxon>
        <taxon>Burkholderiaceae</taxon>
        <taxon>Caballeronia</taxon>
    </lineage>
</organism>
<dbReference type="PRINTS" id="PR00080">
    <property type="entry name" value="SDRFAMILY"/>
</dbReference>
<name>A0A158CK79_9BURK</name>
<dbReference type="InterPro" id="IPR020904">
    <property type="entry name" value="Sc_DH/Rdtase_CS"/>
</dbReference>
<dbReference type="GO" id="GO:0032787">
    <property type="term" value="P:monocarboxylic acid metabolic process"/>
    <property type="evidence" value="ECO:0007669"/>
    <property type="project" value="UniProtKB-ARBA"/>
</dbReference>
<dbReference type="PANTHER" id="PTHR42879">
    <property type="entry name" value="3-OXOACYL-(ACYL-CARRIER-PROTEIN) REDUCTASE"/>
    <property type="match status" value="1"/>
</dbReference>
<dbReference type="CDD" id="cd05233">
    <property type="entry name" value="SDR_c"/>
    <property type="match status" value="1"/>
</dbReference>
<evidence type="ECO:0000313" key="4">
    <source>
        <dbReference type="Proteomes" id="UP000054851"/>
    </source>
</evidence>
<dbReference type="SUPFAM" id="SSF51735">
    <property type="entry name" value="NAD(P)-binding Rossmann-fold domains"/>
    <property type="match status" value="1"/>
</dbReference>
<accession>A0A158CK79</accession>
<dbReference type="PROSITE" id="PS00061">
    <property type="entry name" value="ADH_SHORT"/>
    <property type="match status" value="1"/>
</dbReference>
<dbReference type="PRINTS" id="PR00081">
    <property type="entry name" value="GDHRDH"/>
</dbReference>
<dbReference type="InterPro" id="IPR050259">
    <property type="entry name" value="SDR"/>
</dbReference>
<dbReference type="Pfam" id="PF00106">
    <property type="entry name" value="adh_short"/>
    <property type="match status" value="1"/>
</dbReference>
<dbReference type="InterPro" id="IPR036291">
    <property type="entry name" value="NAD(P)-bd_dom_sf"/>
</dbReference>
<reference evidence="3" key="1">
    <citation type="submission" date="2016-01" db="EMBL/GenBank/DDBJ databases">
        <authorList>
            <person name="Peeters C."/>
        </authorList>
    </citation>
    <scope>NUCLEOTIDE SEQUENCE</scope>
    <source>
        <strain evidence="3">LMG 29322</strain>
    </source>
</reference>
<dbReference type="Proteomes" id="UP000054851">
    <property type="component" value="Unassembled WGS sequence"/>
</dbReference>
<dbReference type="InterPro" id="IPR002347">
    <property type="entry name" value="SDR_fam"/>
</dbReference>
<dbReference type="EMBL" id="FCOA02000024">
    <property type="protein sequence ID" value="SAK82691.1"/>
    <property type="molecule type" value="Genomic_DNA"/>
</dbReference>
<dbReference type="PANTHER" id="PTHR42879:SF2">
    <property type="entry name" value="3-OXOACYL-[ACYL-CARRIER-PROTEIN] REDUCTASE FABG"/>
    <property type="match status" value="1"/>
</dbReference>
<comment type="caution">
    <text evidence="3">The sequence shown here is derived from an EMBL/GenBank/DDBJ whole genome shotgun (WGS) entry which is preliminary data.</text>
</comment>
<evidence type="ECO:0000256" key="1">
    <source>
        <dbReference type="ARBA" id="ARBA00006484"/>
    </source>
</evidence>
<evidence type="ECO:0000256" key="2">
    <source>
        <dbReference type="RuleBase" id="RU000363"/>
    </source>
</evidence>
<gene>
    <name evidence="3" type="ORF">AWB79_05512</name>
</gene>
<dbReference type="Gene3D" id="3.40.50.720">
    <property type="entry name" value="NAD(P)-binding Rossmann-like Domain"/>
    <property type="match status" value="1"/>
</dbReference>
<proteinExistence type="inferred from homology"/>
<dbReference type="FunFam" id="3.40.50.720:FF:000084">
    <property type="entry name" value="Short-chain dehydrogenase reductase"/>
    <property type="match status" value="1"/>
</dbReference>
<dbReference type="STRING" id="1777140.AWB79_05512"/>
<comment type="similarity">
    <text evidence="1 2">Belongs to the short-chain dehydrogenases/reductases (SDR) family.</text>
</comment>
<dbReference type="NCBIfam" id="NF009466">
    <property type="entry name" value="PRK12826.1-2"/>
    <property type="match status" value="1"/>
</dbReference>
<sequence>MKMNMDTQKVLVTAGASGIGREIVRAFANNGAKVFVIDVDANALSTLAAESPNIETAVCDMGSRADIERVVPDAVRALGGLDVLVNNAGISGPTASVENYDPEAWEAVMQINLNGTFNVTRLAIPHLKRSRAGSIIVMSSVAGRFGYPNRSAYSVSKWGLIGFTKTLSRELGEFGVRVNAILPGAVAGDRIEKVLSGRAQVSGRSVDEERRDAMSIQSLQRFVDPRDIAALALFLASDAGKSISGQMLPVDNDMQKAS</sequence>
<dbReference type="AlphaFoldDB" id="A0A158CK79"/>